<proteinExistence type="predicted"/>
<dbReference type="AlphaFoldDB" id="A0A917HJ90"/>
<organism evidence="6 7">
    <name type="scientific">Edaphobacter dinghuensis</name>
    <dbReference type="NCBI Taxonomy" id="1560005"/>
    <lineage>
        <taxon>Bacteria</taxon>
        <taxon>Pseudomonadati</taxon>
        <taxon>Acidobacteriota</taxon>
        <taxon>Terriglobia</taxon>
        <taxon>Terriglobales</taxon>
        <taxon>Acidobacteriaceae</taxon>
        <taxon>Edaphobacter</taxon>
    </lineage>
</organism>
<name>A0A917HJ90_9BACT</name>
<dbReference type="PANTHER" id="PTHR47572">
    <property type="entry name" value="LIPOPROTEIN-RELATED"/>
    <property type="match status" value="1"/>
</dbReference>
<evidence type="ECO:0000256" key="3">
    <source>
        <dbReference type="SAM" id="SignalP"/>
    </source>
</evidence>
<keyword evidence="1" id="KW-0378">Hydrolase</keyword>
<evidence type="ECO:0000259" key="4">
    <source>
        <dbReference type="Pfam" id="PF08450"/>
    </source>
</evidence>
<feature type="domain" description="Rhamnogalacturonase A/B/Epimerase-like pectate lyase" evidence="5">
    <location>
        <begin position="44"/>
        <end position="258"/>
    </location>
</feature>
<feature type="region of interest" description="Disordered" evidence="2">
    <location>
        <begin position="452"/>
        <end position="471"/>
    </location>
</feature>
<dbReference type="InterPro" id="IPR051262">
    <property type="entry name" value="SMP-30/CGR1_Lactonase"/>
</dbReference>
<dbReference type="SUPFAM" id="SSF51126">
    <property type="entry name" value="Pectin lyase-like"/>
    <property type="match status" value="2"/>
</dbReference>
<feature type="domain" description="SMP-30/Gluconolactonase/LRE-like region" evidence="4">
    <location>
        <begin position="890"/>
        <end position="979"/>
    </location>
</feature>
<dbReference type="EMBL" id="BMGT01000003">
    <property type="protein sequence ID" value="GGG80837.1"/>
    <property type="molecule type" value="Genomic_DNA"/>
</dbReference>
<comment type="caution">
    <text evidence="6">The sequence shown here is derived from an EMBL/GenBank/DDBJ whole genome shotgun (WGS) entry which is preliminary data.</text>
</comment>
<evidence type="ECO:0000259" key="5">
    <source>
        <dbReference type="Pfam" id="PF12708"/>
    </source>
</evidence>
<evidence type="ECO:0000313" key="7">
    <source>
        <dbReference type="Proteomes" id="UP000647241"/>
    </source>
</evidence>
<evidence type="ECO:0000256" key="2">
    <source>
        <dbReference type="SAM" id="MobiDB-lite"/>
    </source>
</evidence>
<accession>A0A917HJ90</accession>
<dbReference type="SUPFAM" id="SSF63829">
    <property type="entry name" value="Calcium-dependent phosphotriesterase"/>
    <property type="match status" value="1"/>
</dbReference>
<feature type="signal peptide" evidence="3">
    <location>
        <begin position="1"/>
        <end position="24"/>
    </location>
</feature>
<reference evidence="6" key="1">
    <citation type="journal article" date="2014" name="Int. J. Syst. Evol. Microbiol.">
        <title>Complete genome sequence of Corynebacterium casei LMG S-19264T (=DSM 44701T), isolated from a smear-ripened cheese.</title>
        <authorList>
            <consortium name="US DOE Joint Genome Institute (JGI-PGF)"/>
            <person name="Walter F."/>
            <person name="Albersmeier A."/>
            <person name="Kalinowski J."/>
            <person name="Ruckert C."/>
        </authorList>
    </citation>
    <scope>NUCLEOTIDE SEQUENCE</scope>
    <source>
        <strain evidence="6">CGMCC 1.12997</strain>
    </source>
</reference>
<gene>
    <name evidence="6" type="ORF">GCM10011585_25350</name>
</gene>
<keyword evidence="7" id="KW-1185">Reference proteome</keyword>
<feature type="domain" description="Rhamnogalacturonase A/B/Epimerase-like pectate lyase" evidence="5">
    <location>
        <begin position="388"/>
        <end position="510"/>
    </location>
</feature>
<dbReference type="PANTHER" id="PTHR47572:SF4">
    <property type="entry name" value="LACTONASE DRP35"/>
    <property type="match status" value="1"/>
</dbReference>
<dbReference type="InterPro" id="IPR013658">
    <property type="entry name" value="SGL"/>
</dbReference>
<reference evidence="6" key="2">
    <citation type="submission" date="2020-09" db="EMBL/GenBank/DDBJ databases">
        <authorList>
            <person name="Sun Q."/>
            <person name="Zhou Y."/>
        </authorList>
    </citation>
    <scope>NUCLEOTIDE SEQUENCE</scope>
    <source>
        <strain evidence="6">CGMCC 1.12997</strain>
    </source>
</reference>
<dbReference type="InterPro" id="IPR011050">
    <property type="entry name" value="Pectin_lyase_fold/virulence"/>
</dbReference>
<protein>
    <recommendedName>
        <fullName evidence="8">Sugar lactone lactonase YvrE</fullName>
    </recommendedName>
</protein>
<evidence type="ECO:0000313" key="6">
    <source>
        <dbReference type="EMBL" id="GGG80837.1"/>
    </source>
</evidence>
<dbReference type="InterPro" id="IPR011042">
    <property type="entry name" value="6-blade_b-propeller_TolB-like"/>
</dbReference>
<sequence>MTLRQLRCITASVAFLLSAVPLWGASYYTLRPDDPKAVYLVKGDQGVHGDGIADDSDAIQQAIDKVQESTVQGIVFIPEGRYRISKTILVWPGIRLIGYGAKRPVFVLGKDTPGFQKGIGYMVLFTGGRPDAAHRRPRRGEPLAGIVPPNDSISDANPGTFYSAMSNIDFEIQDGNPAAIGIRFHVAQHCYLAHMDFHIGSGMAALHDIGNEAEDLHFYGGQYGIMTRKPSPGWQFTLLDSTFEGQARAAIKEHEAGLTLVRDHFKDVPTAISIDPGYSDELWVKDARFEDISGPAVIISNELNAHTEINLENIICRNVPFFAQFRESGKRINGTGDIYQVSHFTHGLTFAVDNATPTIQTTNDAHTLNSLPATVPSDIPPVPAMNTWVNIRTLGAKGDGISDDTAVIKKAIAEHRTLYFPSGHYIVTDTITLKPDTVVIGLNPSTTQIDLPDSTPAFQGPGSPKPLLETPHGGTNIVTGIGLYTNGINSRAVGAKWMAGTNSLMDDVRFLGGHGTNYPGVSFSTIYNNTHTADSDARRKWDSQYSSLWITDGGGGTFADIWTPSTFAQAGVSISNTSTPGRIYELSSEHHVRNEVKLNHVSNWQIYALQTEEERGEGPFALPLSINDSSNVTIANYHSYRVVSSYQPFPNAIRVTNSHNIQLRNIHVYSDSKVSFDNSVVIEQPHNIEIRDREFAALAIDEPRAASTTPRHSIVLAAGAKVEKLSTGFFNISGATVDKSGQLYFVDAHWQRIYKWSPESHSPVIVSDSPLSPVQLAFDKSGNLIVVSYDGDGTIYTFNPNSLEENITLLKPQPASKRPGLTAVLPVNYWRNENDFMQAVPVLKPYQYVSLDGTTFIPAGEDFVTGALYYGTKMADLLRAFSLARAVPGHPFYSSDESQEKTYVSNVGSDGTLMNTKLFAEQGGEGVAQDEEGNVFIAAGQIYVYNSSGKLIDTIDVPERPIDILFGGKDGRTLFILTHNSLYSVQTKVQRLR</sequence>
<dbReference type="Pfam" id="PF08450">
    <property type="entry name" value="SGL"/>
    <property type="match status" value="1"/>
</dbReference>
<dbReference type="Gene3D" id="2.120.10.30">
    <property type="entry name" value="TolB, C-terminal domain"/>
    <property type="match status" value="2"/>
</dbReference>
<dbReference type="InterPro" id="IPR012334">
    <property type="entry name" value="Pectin_lyas_fold"/>
</dbReference>
<keyword evidence="3" id="KW-0732">Signal</keyword>
<feature type="chain" id="PRO_5037019011" description="Sugar lactone lactonase YvrE" evidence="3">
    <location>
        <begin position="25"/>
        <end position="993"/>
    </location>
</feature>
<evidence type="ECO:0008006" key="8">
    <source>
        <dbReference type="Google" id="ProtNLM"/>
    </source>
</evidence>
<dbReference type="Pfam" id="PF12708">
    <property type="entry name" value="Pect-lyase_RHGA_epim"/>
    <property type="match status" value="2"/>
</dbReference>
<dbReference type="Proteomes" id="UP000647241">
    <property type="component" value="Unassembled WGS sequence"/>
</dbReference>
<dbReference type="Gene3D" id="2.160.20.10">
    <property type="entry name" value="Single-stranded right-handed beta-helix, Pectin lyase-like"/>
    <property type="match status" value="2"/>
</dbReference>
<evidence type="ECO:0000256" key="1">
    <source>
        <dbReference type="ARBA" id="ARBA00022801"/>
    </source>
</evidence>
<dbReference type="GO" id="GO:0016787">
    <property type="term" value="F:hydrolase activity"/>
    <property type="evidence" value="ECO:0007669"/>
    <property type="project" value="UniProtKB-KW"/>
</dbReference>
<dbReference type="InterPro" id="IPR024535">
    <property type="entry name" value="RHGA/B-epi-like_pectate_lyase"/>
</dbReference>